<dbReference type="CDD" id="cd02440">
    <property type="entry name" value="AdoMet_MTases"/>
    <property type="match status" value="1"/>
</dbReference>
<evidence type="ECO:0000259" key="1">
    <source>
        <dbReference type="Pfam" id="PF13708"/>
    </source>
</evidence>
<dbReference type="InterPro" id="IPR031339">
    <property type="entry name" value="DUF4942"/>
</dbReference>
<keyword evidence="3" id="KW-1185">Reference proteome</keyword>
<dbReference type="InterPro" id="IPR002052">
    <property type="entry name" value="DNA_methylase_N6_adenine_CS"/>
</dbReference>
<dbReference type="InterPro" id="IPR029063">
    <property type="entry name" value="SAM-dependent_MTases_sf"/>
</dbReference>
<keyword evidence="2" id="KW-0614">Plasmid</keyword>
<proteinExistence type="predicted"/>
<organism evidence="2 3">
    <name type="scientific">Brevundimonas olei</name>
    <dbReference type="NCBI Taxonomy" id="657642"/>
    <lineage>
        <taxon>Bacteria</taxon>
        <taxon>Pseudomonadati</taxon>
        <taxon>Pseudomonadota</taxon>
        <taxon>Alphaproteobacteria</taxon>
        <taxon>Caulobacterales</taxon>
        <taxon>Caulobacteraceae</taxon>
        <taxon>Brevundimonas</taxon>
    </lineage>
</organism>
<feature type="domain" description="DUF4942" evidence="1">
    <location>
        <begin position="80"/>
        <end position="263"/>
    </location>
</feature>
<dbReference type="SUPFAM" id="SSF53335">
    <property type="entry name" value="S-adenosyl-L-methionine-dependent methyltransferases"/>
    <property type="match status" value="1"/>
</dbReference>
<evidence type="ECO:0000313" key="3">
    <source>
        <dbReference type="Proteomes" id="UP001363460"/>
    </source>
</evidence>
<dbReference type="Pfam" id="PF13708">
    <property type="entry name" value="DUF4942"/>
    <property type="match status" value="1"/>
</dbReference>
<dbReference type="Proteomes" id="UP001363460">
    <property type="component" value="Plasmid unnamed"/>
</dbReference>
<evidence type="ECO:0000313" key="2">
    <source>
        <dbReference type="EMBL" id="WWT56539.1"/>
    </source>
</evidence>
<dbReference type="Gene3D" id="3.40.50.150">
    <property type="entry name" value="Vaccinia Virus protein VP39"/>
    <property type="match status" value="1"/>
</dbReference>
<dbReference type="RefSeq" id="WP_338578692.1">
    <property type="nucleotide sequence ID" value="NZ_CP146370.1"/>
</dbReference>
<dbReference type="EMBL" id="CP146370">
    <property type="protein sequence ID" value="WWT56539.1"/>
    <property type="molecule type" value="Genomic_DNA"/>
</dbReference>
<dbReference type="PRINTS" id="PR00507">
    <property type="entry name" value="N12N6MTFRASE"/>
</dbReference>
<sequence length="459" mass="50235">MIGTSLALSAPIEKMDAHRQAAIKAFERAYDTIKEGFGHLAQAGAHDPSWSFIDRSALDVLTSVRDEKTAFMAAITKHADRVTWRSLMAMSGLERLMDATAKEQFAQQVNENPPPATAENCRATMEGLFADAGTIFRRGIATAFSRLDRRFRSHDGFKIGARIVLNAAFSEYGSWNHWQRKDDILRDVERAFYVLDGKQHPDRGEGIVGVIDRARPRGLERAAFTVEDQYFRVRTFKNGNAHIWFLRDDLVQMINLQLAEHYGAALGDASADASGPVTSRAPATGFSFFPTPEALVERVMSDSQIQRGMTVLEPSAGTGALAYPAAEAGALVTAVEIQSAFAAELASSGRFTRVLQDDFLQLTPEMIGRYDRVVMNPPFCRGRDVDHVRHALKFVAPGGLLVAIMAAGVAYREDAATVALRSAVDAAGGRIIDLPERSFSSVGTNVNTCLVTIPVREQK</sequence>
<geneLocation type="plasmid" evidence="2 3">
    <name>unnamed</name>
</geneLocation>
<dbReference type="PROSITE" id="PS00092">
    <property type="entry name" value="N6_MTASE"/>
    <property type="match status" value="1"/>
</dbReference>
<name>A0ABZ2ILD9_9CAUL</name>
<protein>
    <submittedName>
        <fullName evidence="2">DUF4942 domain-containing protein</fullName>
    </submittedName>
</protein>
<gene>
    <name evidence="2" type="ORF">V8J38_16665</name>
</gene>
<accession>A0ABZ2ILD9</accession>
<reference evidence="2 3" key="1">
    <citation type="submission" date="2024-02" db="EMBL/GenBank/DDBJ databases">
        <title>Distribution and functional of Brevundimonas-related endobacteria within Verticillium dahliae.</title>
        <authorList>
            <person name="Zeng H."/>
        </authorList>
    </citation>
    <scope>NUCLEOTIDE SEQUENCE [LARGE SCALE GENOMIC DNA]</scope>
    <source>
        <strain evidence="2 3">TRM 44200</strain>
        <plasmid evidence="2 3">unnamed</plasmid>
    </source>
</reference>